<accession>A0A5B7GYU4</accession>
<sequence>MVATTTTTTTAASSLLLFCLHFLLSLSYVPCFPRPRLLPFLLLPLVFVLLLLSCCCFCSHRVYKRLRAAGMGWHKARRSKAVAEEVQGAE</sequence>
<evidence type="ECO:0000313" key="2">
    <source>
        <dbReference type="EMBL" id="MPC62237.1"/>
    </source>
</evidence>
<dbReference type="Proteomes" id="UP000324222">
    <property type="component" value="Unassembled WGS sequence"/>
</dbReference>
<comment type="caution">
    <text evidence="2">The sequence shown here is derived from an EMBL/GenBank/DDBJ whole genome shotgun (WGS) entry which is preliminary data.</text>
</comment>
<name>A0A5B7GYU4_PORTR</name>
<keyword evidence="1" id="KW-1133">Transmembrane helix</keyword>
<gene>
    <name evidence="2" type="ORF">E2C01_056320</name>
</gene>
<keyword evidence="1" id="KW-0812">Transmembrane</keyword>
<evidence type="ECO:0000313" key="3">
    <source>
        <dbReference type="Proteomes" id="UP000324222"/>
    </source>
</evidence>
<reference evidence="2 3" key="1">
    <citation type="submission" date="2019-05" db="EMBL/GenBank/DDBJ databases">
        <title>Another draft genome of Portunus trituberculatus and its Hox gene families provides insights of decapod evolution.</title>
        <authorList>
            <person name="Jeong J.-H."/>
            <person name="Song I."/>
            <person name="Kim S."/>
            <person name="Choi T."/>
            <person name="Kim D."/>
            <person name="Ryu S."/>
            <person name="Kim W."/>
        </authorList>
    </citation>
    <scope>NUCLEOTIDE SEQUENCE [LARGE SCALE GENOMIC DNA]</scope>
    <source>
        <tissue evidence="2">Muscle</tissue>
    </source>
</reference>
<keyword evidence="1" id="KW-0472">Membrane</keyword>
<keyword evidence="3" id="KW-1185">Reference proteome</keyword>
<dbReference type="AlphaFoldDB" id="A0A5B7GYU4"/>
<dbReference type="EMBL" id="VSRR010019444">
    <property type="protein sequence ID" value="MPC62237.1"/>
    <property type="molecule type" value="Genomic_DNA"/>
</dbReference>
<proteinExistence type="predicted"/>
<organism evidence="2 3">
    <name type="scientific">Portunus trituberculatus</name>
    <name type="common">Swimming crab</name>
    <name type="synonym">Neptunus trituberculatus</name>
    <dbReference type="NCBI Taxonomy" id="210409"/>
    <lineage>
        <taxon>Eukaryota</taxon>
        <taxon>Metazoa</taxon>
        <taxon>Ecdysozoa</taxon>
        <taxon>Arthropoda</taxon>
        <taxon>Crustacea</taxon>
        <taxon>Multicrustacea</taxon>
        <taxon>Malacostraca</taxon>
        <taxon>Eumalacostraca</taxon>
        <taxon>Eucarida</taxon>
        <taxon>Decapoda</taxon>
        <taxon>Pleocyemata</taxon>
        <taxon>Brachyura</taxon>
        <taxon>Eubrachyura</taxon>
        <taxon>Portunoidea</taxon>
        <taxon>Portunidae</taxon>
        <taxon>Portuninae</taxon>
        <taxon>Portunus</taxon>
    </lineage>
</organism>
<evidence type="ECO:0000256" key="1">
    <source>
        <dbReference type="SAM" id="Phobius"/>
    </source>
</evidence>
<feature type="transmembrane region" description="Helical" evidence="1">
    <location>
        <begin position="37"/>
        <end position="58"/>
    </location>
</feature>
<protein>
    <submittedName>
        <fullName evidence="2">Uncharacterized protein</fullName>
    </submittedName>
</protein>